<feature type="compositionally biased region" description="Low complexity" evidence="1">
    <location>
        <begin position="82"/>
        <end position="91"/>
    </location>
</feature>
<feature type="region of interest" description="Disordered" evidence="1">
    <location>
        <begin position="1"/>
        <end position="30"/>
    </location>
</feature>
<feature type="region of interest" description="Disordered" evidence="1">
    <location>
        <begin position="59"/>
        <end position="109"/>
    </location>
</feature>
<feature type="compositionally biased region" description="Low complexity" evidence="1">
    <location>
        <begin position="59"/>
        <end position="74"/>
    </location>
</feature>
<keyword evidence="2" id="KW-0472">Membrane</keyword>
<accession>A0A2S6AQM8</accession>
<dbReference type="AlphaFoldDB" id="A0A2S6AQM8"/>
<name>A0A2S6AQM8_9NOCA</name>
<evidence type="ECO:0000256" key="1">
    <source>
        <dbReference type="SAM" id="MobiDB-lite"/>
    </source>
</evidence>
<dbReference type="Proteomes" id="UP000239874">
    <property type="component" value="Unassembled WGS sequence"/>
</dbReference>
<sequence length="109" mass="10561">MLAFQRGPTRVGEAPNEQVTDMGTSHPNRRLGRTAAGVLLAVGAVGTTTAAVVAYADTQSAATTSTSITDNTGSGSTGSGGTDQSAGTAGTVPQLSPGQGTAHARSSGS</sequence>
<keyword evidence="2" id="KW-0812">Transmembrane</keyword>
<evidence type="ECO:0000313" key="3">
    <source>
        <dbReference type="EMBL" id="PPJ37587.1"/>
    </source>
</evidence>
<feature type="compositionally biased region" description="Polar residues" evidence="1">
    <location>
        <begin position="17"/>
        <end position="26"/>
    </location>
</feature>
<evidence type="ECO:0000313" key="4">
    <source>
        <dbReference type="Proteomes" id="UP000239874"/>
    </source>
</evidence>
<organism evidence="3 4">
    <name type="scientific">Nocardia nova</name>
    <dbReference type="NCBI Taxonomy" id="37330"/>
    <lineage>
        <taxon>Bacteria</taxon>
        <taxon>Bacillati</taxon>
        <taxon>Actinomycetota</taxon>
        <taxon>Actinomycetes</taxon>
        <taxon>Mycobacteriales</taxon>
        <taxon>Nocardiaceae</taxon>
        <taxon>Nocardia</taxon>
    </lineage>
</organism>
<evidence type="ECO:0000256" key="2">
    <source>
        <dbReference type="SAM" id="Phobius"/>
    </source>
</evidence>
<feature type="transmembrane region" description="Helical" evidence="2">
    <location>
        <begin position="35"/>
        <end position="56"/>
    </location>
</feature>
<protein>
    <submittedName>
        <fullName evidence="3">Uncharacterized protein</fullName>
    </submittedName>
</protein>
<gene>
    <name evidence="3" type="ORF">C5E45_12955</name>
</gene>
<proteinExistence type="predicted"/>
<dbReference type="EMBL" id="PSZC01000008">
    <property type="protein sequence ID" value="PPJ37587.1"/>
    <property type="molecule type" value="Genomic_DNA"/>
</dbReference>
<reference evidence="3 4" key="1">
    <citation type="submission" date="2018-02" db="EMBL/GenBank/DDBJ databases">
        <title>8 Nocardia nova and 1 Nocardia cyriacigeorgica strain used for evolution to TMP-SMX.</title>
        <authorList>
            <person name="Mehta H."/>
            <person name="Weng J."/>
            <person name="Shamoo Y."/>
        </authorList>
    </citation>
    <scope>NUCLEOTIDE SEQUENCE [LARGE SCALE GENOMIC DNA]</scope>
    <source>
        <strain evidence="3 4">MDA3139</strain>
    </source>
</reference>
<keyword evidence="2" id="KW-1133">Transmembrane helix</keyword>
<comment type="caution">
    <text evidence="3">The sequence shown here is derived from an EMBL/GenBank/DDBJ whole genome shotgun (WGS) entry which is preliminary data.</text>
</comment>
<feature type="compositionally biased region" description="Polar residues" evidence="1">
    <location>
        <begin position="93"/>
        <end position="109"/>
    </location>
</feature>